<dbReference type="SUPFAM" id="SSF88946">
    <property type="entry name" value="Sigma2 domain of RNA polymerase sigma factors"/>
    <property type="match status" value="1"/>
</dbReference>
<dbReference type="PANTHER" id="PTHR43133:SF50">
    <property type="entry name" value="ECF RNA POLYMERASE SIGMA FACTOR SIGM"/>
    <property type="match status" value="1"/>
</dbReference>
<feature type="domain" description="RNA polymerase sigma factor 70 region 4 type 2" evidence="9">
    <location>
        <begin position="142"/>
        <end position="193"/>
    </location>
</feature>
<dbReference type="PANTHER" id="PTHR43133">
    <property type="entry name" value="RNA POLYMERASE ECF-TYPE SIGMA FACTO"/>
    <property type="match status" value="1"/>
</dbReference>
<dbReference type="InterPro" id="IPR013249">
    <property type="entry name" value="RNA_pol_sigma70_r4_t2"/>
</dbReference>
<dbReference type="EMBL" id="BHZC01000001">
    <property type="protein sequence ID" value="GCD40316.1"/>
    <property type="molecule type" value="Genomic_DNA"/>
</dbReference>
<evidence type="ECO:0000313" key="11">
    <source>
        <dbReference type="Proteomes" id="UP000287830"/>
    </source>
</evidence>
<accession>A0A7U9L3F5</accession>
<dbReference type="GO" id="GO:0006352">
    <property type="term" value="P:DNA-templated transcription initiation"/>
    <property type="evidence" value="ECO:0007669"/>
    <property type="project" value="InterPro"/>
</dbReference>
<dbReference type="CDD" id="cd06171">
    <property type="entry name" value="Sigma70_r4"/>
    <property type="match status" value="1"/>
</dbReference>
<sequence length="208" mass="23764">MGSAARRTGRRRDERHVTSSSCVSTEQRPRGVWQVKREIREWLLTVEEFEEFYAQTVARLTGQLYVMLGDLHEAQDVVQEAFVRGWSRRRQLDRNGQPEAWIRTVAWRLAVSRWRRLRRSADAWRRSGAPPHVEGPGPAQVALVGALRELPAQQRRTLTLHYLCDLSVEQITSETGLSASTVKTHLSRGRKALAGRLHDPRIEEAPGV</sequence>
<organism evidence="10 11">
    <name type="scientific">Streptomyces chrestomyceticus JCM 4735</name>
    <dbReference type="NCBI Taxonomy" id="1306181"/>
    <lineage>
        <taxon>Bacteria</taxon>
        <taxon>Bacillati</taxon>
        <taxon>Actinomycetota</taxon>
        <taxon>Actinomycetes</taxon>
        <taxon>Kitasatosporales</taxon>
        <taxon>Streptomycetaceae</taxon>
        <taxon>Streptomyces</taxon>
    </lineage>
</organism>
<evidence type="ECO:0000256" key="1">
    <source>
        <dbReference type="ARBA" id="ARBA00010641"/>
    </source>
</evidence>
<dbReference type="Gene3D" id="1.10.10.10">
    <property type="entry name" value="Winged helix-like DNA-binding domain superfamily/Winged helix DNA-binding domain"/>
    <property type="match status" value="1"/>
</dbReference>
<evidence type="ECO:0000256" key="5">
    <source>
        <dbReference type="ARBA" id="ARBA00023163"/>
    </source>
</evidence>
<keyword evidence="4 6" id="KW-0238">DNA-binding</keyword>
<dbReference type="InterPro" id="IPR036388">
    <property type="entry name" value="WH-like_DNA-bd_sf"/>
</dbReference>
<dbReference type="GO" id="GO:0003677">
    <property type="term" value="F:DNA binding"/>
    <property type="evidence" value="ECO:0007669"/>
    <property type="project" value="UniProtKB-KW"/>
</dbReference>
<dbReference type="InterPro" id="IPR000838">
    <property type="entry name" value="RNA_pol_sigma70_ECF_CS"/>
</dbReference>
<dbReference type="Proteomes" id="UP000287830">
    <property type="component" value="Unassembled WGS sequence"/>
</dbReference>
<dbReference type="InterPro" id="IPR039425">
    <property type="entry name" value="RNA_pol_sigma-70-like"/>
</dbReference>
<evidence type="ECO:0000259" key="9">
    <source>
        <dbReference type="Pfam" id="PF08281"/>
    </source>
</evidence>
<keyword evidence="2 6" id="KW-0805">Transcription regulation</keyword>
<evidence type="ECO:0000256" key="2">
    <source>
        <dbReference type="ARBA" id="ARBA00023015"/>
    </source>
</evidence>
<name>A0A7U9L3F5_9ACTN</name>
<dbReference type="Pfam" id="PF04542">
    <property type="entry name" value="Sigma70_r2"/>
    <property type="match status" value="1"/>
</dbReference>
<proteinExistence type="inferred from homology"/>
<gene>
    <name evidence="10" type="ORF">OEIGOIKO_08174</name>
</gene>
<evidence type="ECO:0000259" key="8">
    <source>
        <dbReference type="Pfam" id="PF04542"/>
    </source>
</evidence>
<dbReference type="AlphaFoldDB" id="A0A7U9L3F5"/>
<dbReference type="SUPFAM" id="SSF88659">
    <property type="entry name" value="Sigma3 and sigma4 domains of RNA polymerase sigma factors"/>
    <property type="match status" value="1"/>
</dbReference>
<keyword evidence="3 6" id="KW-0731">Sigma factor</keyword>
<evidence type="ECO:0000256" key="4">
    <source>
        <dbReference type="ARBA" id="ARBA00023125"/>
    </source>
</evidence>
<evidence type="ECO:0000256" key="7">
    <source>
        <dbReference type="SAM" id="MobiDB-lite"/>
    </source>
</evidence>
<evidence type="ECO:0000256" key="6">
    <source>
        <dbReference type="RuleBase" id="RU000716"/>
    </source>
</evidence>
<reference evidence="10 11" key="1">
    <citation type="submission" date="2018-11" db="EMBL/GenBank/DDBJ databases">
        <title>Whole genome sequence of Streptomyces chrestomyceticus NBRC 13444(T).</title>
        <authorList>
            <person name="Komaki H."/>
            <person name="Tamura T."/>
        </authorList>
    </citation>
    <scope>NUCLEOTIDE SEQUENCE [LARGE SCALE GENOMIC DNA]</scope>
    <source>
        <strain evidence="10 11">NBRC 13444</strain>
    </source>
</reference>
<feature type="domain" description="RNA polymerase sigma-70 region 2" evidence="8">
    <location>
        <begin position="53"/>
        <end position="119"/>
    </location>
</feature>
<dbReference type="NCBIfam" id="TIGR02983">
    <property type="entry name" value="SigE-fam_strep"/>
    <property type="match status" value="1"/>
</dbReference>
<dbReference type="InterPro" id="IPR007627">
    <property type="entry name" value="RNA_pol_sigma70_r2"/>
</dbReference>
<evidence type="ECO:0000313" key="10">
    <source>
        <dbReference type="EMBL" id="GCD40316.1"/>
    </source>
</evidence>
<dbReference type="InterPro" id="IPR014325">
    <property type="entry name" value="RNA_pol_sigma-E_actinobac"/>
</dbReference>
<dbReference type="Gene3D" id="1.10.1740.10">
    <property type="match status" value="1"/>
</dbReference>
<comment type="similarity">
    <text evidence="1 6">Belongs to the sigma-70 factor family. ECF subfamily.</text>
</comment>
<dbReference type="InterPro" id="IPR013325">
    <property type="entry name" value="RNA_pol_sigma_r2"/>
</dbReference>
<comment type="caution">
    <text evidence="10">The sequence shown here is derived from an EMBL/GenBank/DDBJ whole genome shotgun (WGS) entry which is preliminary data.</text>
</comment>
<dbReference type="GO" id="GO:0006950">
    <property type="term" value="P:response to stress"/>
    <property type="evidence" value="ECO:0007669"/>
    <property type="project" value="UniProtKB-ARBA"/>
</dbReference>
<keyword evidence="5 6" id="KW-0804">Transcription</keyword>
<dbReference type="PROSITE" id="PS01063">
    <property type="entry name" value="SIGMA70_ECF"/>
    <property type="match status" value="1"/>
</dbReference>
<evidence type="ECO:0000256" key="3">
    <source>
        <dbReference type="ARBA" id="ARBA00023082"/>
    </source>
</evidence>
<protein>
    <recommendedName>
        <fullName evidence="6">RNA polymerase sigma factor</fullName>
    </recommendedName>
</protein>
<dbReference type="Pfam" id="PF08281">
    <property type="entry name" value="Sigma70_r4_2"/>
    <property type="match status" value="1"/>
</dbReference>
<dbReference type="GO" id="GO:0016987">
    <property type="term" value="F:sigma factor activity"/>
    <property type="evidence" value="ECO:0007669"/>
    <property type="project" value="UniProtKB-KW"/>
</dbReference>
<feature type="region of interest" description="Disordered" evidence="7">
    <location>
        <begin position="1"/>
        <end position="23"/>
    </location>
</feature>
<dbReference type="InterPro" id="IPR013324">
    <property type="entry name" value="RNA_pol_sigma_r3/r4-like"/>
</dbReference>